<dbReference type="InterPro" id="IPR001841">
    <property type="entry name" value="Znf_RING"/>
</dbReference>
<evidence type="ECO:0000256" key="7">
    <source>
        <dbReference type="ARBA" id="ARBA00022723"/>
    </source>
</evidence>
<dbReference type="PROSITE" id="PS50089">
    <property type="entry name" value="ZF_RING_2"/>
    <property type="match status" value="1"/>
</dbReference>
<feature type="region of interest" description="Disordered" evidence="15">
    <location>
        <begin position="163"/>
        <end position="182"/>
    </location>
</feature>
<comment type="caution">
    <text evidence="18">The sequence shown here is derived from an EMBL/GenBank/DDBJ whole genome shotgun (WGS) entry which is preliminary data.</text>
</comment>
<evidence type="ECO:0000256" key="11">
    <source>
        <dbReference type="ARBA" id="ARBA00022989"/>
    </source>
</evidence>
<evidence type="ECO:0000259" key="17">
    <source>
        <dbReference type="PROSITE" id="PS50089"/>
    </source>
</evidence>
<evidence type="ECO:0000256" key="15">
    <source>
        <dbReference type="SAM" id="MobiDB-lite"/>
    </source>
</evidence>
<dbReference type="Pfam" id="PF13639">
    <property type="entry name" value="zf-RING_2"/>
    <property type="match status" value="1"/>
</dbReference>
<keyword evidence="9" id="KW-0833">Ubl conjugation pathway</keyword>
<evidence type="ECO:0000256" key="14">
    <source>
        <dbReference type="PROSITE-ProRule" id="PRU00175"/>
    </source>
</evidence>
<dbReference type="FunFam" id="3.30.40.10:FF:000187">
    <property type="entry name" value="E3 ubiquitin-protein ligase ATL6"/>
    <property type="match status" value="1"/>
</dbReference>
<dbReference type="Gene3D" id="3.30.40.10">
    <property type="entry name" value="Zinc/RING finger domain, C3HC4 (zinc finger)"/>
    <property type="match status" value="1"/>
</dbReference>
<dbReference type="GO" id="GO:0016567">
    <property type="term" value="P:protein ubiquitination"/>
    <property type="evidence" value="ECO:0007669"/>
    <property type="project" value="InterPro"/>
</dbReference>
<reference evidence="18 19" key="1">
    <citation type="submission" date="2024-04" db="EMBL/GenBank/DDBJ databases">
        <title>The reference genome of an endangered Asteraceae, Deinandra increscens subsp. villosa, native to the Central Coast of California.</title>
        <authorList>
            <person name="Guilliams M."/>
            <person name="Hasenstab-Lehman K."/>
            <person name="Meyer R."/>
            <person name="Mcevoy S."/>
        </authorList>
    </citation>
    <scope>NUCLEOTIDE SEQUENCE [LARGE SCALE GENOMIC DNA]</scope>
    <source>
        <tissue evidence="18">Leaf</tissue>
    </source>
</reference>
<dbReference type="GO" id="GO:0016020">
    <property type="term" value="C:membrane"/>
    <property type="evidence" value="ECO:0007669"/>
    <property type="project" value="UniProtKB-SubCell"/>
</dbReference>
<dbReference type="EMBL" id="JBCNJP010000024">
    <property type="protein sequence ID" value="KAK9056533.1"/>
    <property type="molecule type" value="Genomic_DNA"/>
</dbReference>
<comment type="subcellular location">
    <subcellularLocation>
        <location evidence="2">Membrane</location>
        <topology evidence="2">Single-pass membrane protein</topology>
    </subcellularLocation>
</comment>
<dbReference type="InterPro" id="IPR013083">
    <property type="entry name" value="Znf_RING/FYVE/PHD"/>
</dbReference>
<evidence type="ECO:0000256" key="2">
    <source>
        <dbReference type="ARBA" id="ARBA00004167"/>
    </source>
</evidence>
<comment type="similarity">
    <text evidence="13">Belongs to the RING-type zinc finger family. ATL subfamily.</text>
</comment>
<sequence length="289" mass="32551">MDDPGVMEVTARVLIATIIALVVVLILLFLFHIYARWLWQRRQQAGFNSRPNSREQHHPGVTVLRRGLDAAFLKTIPVFIFDSSSSSKKDHHDVEVECSVCLCELEQGEKTRILPKCNHVFHAECIDMWFHSHSTCPVCRNLVSGEETQEISVESLLLENNHDDEETHEGHEESSGDFPTNVLFWGDETEVSTLTSQLVDNDQLATFLPFEPAAASATASSSSSSQTIDKNDDRLKPDLVIDIPGQQQQQEEELEDDKHSTPIMRSLRRILSSGRRFNPFSPGAEQAQT</sequence>
<dbReference type="EC" id="2.3.2.27" evidence="4"/>
<evidence type="ECO:0000256" key="5">
    <source>
        <dbReference type="ARBA" id="ARBA00022679"/>
    </source>
</evidence>
<dbReference type="AlphaFoldDB" id="A0AAP0GN87"/>
<dbReference type="InterPro" id="IPR044600">
    <property type="entry name" value="ATL1/ATL16-like"/>
</dbReference>
<evidence type="ECO:0000256" key="4">
    <source>
        <dbReference type="ARBA" id="ARBA00012483"/>
    </source>
</evidence>
<dbReference type="GO" id="GO:0008270">
    <property type="term" value="F:zinc ion binding"/>
    <property type="evidence" value="ECO:0007669"/>
    <property type="project" value="UniProtKB-KW"/>
</dbReference>
<name>A0AAP0GN87_9ASTR</name>
<protein>
    <recommendedName>
        <fullName evidence="4">RING-type E3 ubiquitin transferase</fullName>
        <ecNumber evidence="4">2.3.2.27</ecNumber>
    </recommendedName>
</protein>
<comment type="catalytic activity">
    <reaction evidence="1">
        <text>S-ubiquitinyl-[E2 ubiquitin-conjugating enzyme]-L-cysteine + [acceptor protein]-L-lysine = [E2 ubiquitin-conjugating enzyme]-L-cysteine + N(6)-ubiquitinyl-[acceptor protein]-L-lysine.</text>
        <dbReference type="EC" id="2.3.2.27"/>
    </reaction>
</comment>
<evidence type="ECO:0000256" key="6">
    <source>
        <dbReference type="ARBA" id="ARBA00022692"/>
    </source>
</evidence>
<evidence type="ECO:0000256" key="3">
    <source>
        <dbReference type="ARBA" id="ARBA00004906"/>
    </source>
</evidence>
<evidence type="ECO:0000256" key="8">
    <source>
        <dbReference type="ARBA" id="ARBA00022771"/>
    </source>
</evidence>
<gene>
    <name evidence="18" type="ORF">SSX86_023895</name>
</gene>
<evidence type="ECO:0000256" key="13">
    <source>
        <dbReference type="ARBA" id="ARBA00024209"/>
    </source>
</evidence>
<evidence type="ECO:0000256" key="1">
    <source>
        <dbReference type="ARBA" id="ARBA00000900"/>
    </source>
</evidence>
<proteinExistence type="inferred from homology"/>
<dbReference type="PANTHER" id="PTHR46913:SF1">
    <property type="entry name" value="RING-H2 FINGER PROTEIN ATL16"/>
    <property type="match status" value="1"/>
</dbReference>
<dbReference type="PANTHER" id="PTHR46913">
    <property type="entry name" value="RING-H2 FINGER PROTEIN ATL16"/>
    <property type="match status" value="1"/>
</dbReference>
<keyword evidence="6 16" id="KW-0812">Transmembrane</keyword>
<keyword evidence="19" id="KW-1185">Reference proteome</keyword>
<dbReference type="SMART" id="SM00184">
    <property type="entry name" value="RING"/>
    <property type="match status" value="1"/>
</dbReference>
<evidence type="ECO:0000313" key="18">
    <source>
        <dbReference type="EMBL" id="KAK9056533.1"/>
    </source>
</evidence>
<keyword evidence="11 16" id="KW-1133">Transmembrane helix</keyword>
<dbReference type="GO" id="GO:0061630">
    <property type="term" value="F:ubiquitin protein ligase activity"/>
    <property type="evidence" value="ECO:0007669"/>
    <property type="project" value="UniProtKB-EC"/>
</dbReference>
<keyword evidence="8 14" id="KW-0863">Zinc-finger</keyword>
<accession>A0AAP0GN87</accession>
<keyword evidence="10" id="KW-0862">Zinc</keyword>
<feature type="transmembrane region" description="Helical" evidence="16">
    <location>
        <begin position="12"/>
        <end position="34"/>
    </location>
</feature>
<evidence type="ECO:0000256" key="9">
    <source>
        <dbReference type="ARBA" id="ARBA00022786"/>
    </source>
</evidence>
<keyword evidence="7" id="KW-0479">Metal-binding</keyword>
<keyword evidence="12 16" id="KW-0472">Membrane</keyword>
<evidence type="ECO:0000256" key="10">
    <source>
        <dbReference type="ARBA" id="ARBA00022833"/>
    </source>
</evidence>
<dbReference type="CDD" id="cd16461">
    <property type="entry name" value="RING-H2_EL5-like"/>
    <property type="match status" value="1"/>
</dbReference>
<feature type="region of interest" description="Disordered" evidence="15">
    <location>
        <begin position="245"/>
        <end position="289"/>
    </location>
</feature>
<dbReference type="Proteomes" id="UP001408789">
    <property type="component" value="Unassembled WGS sequence"/>
</dbReference>
<keyword evidence="5" id="KW-0808">Transferase</keyword>
<dbReference type="SUPFAM" id="SSF57850">
    <property type="entry name" value="RING/U-box"/>
    <property type="match status" value="1"/>
</dbReference>
<evidence type="ECO:0000256" key="16">
    <source>
        <dbReference type="SAM" id="Phobius"/>
    </source>
</evidence>
<comment type="pathway">
    <text evidence="3">Protein modification; protein ubiquitination.</text>
</comment>
<organism evidence="18 19">
    <name type="scientific">Deinandra increscens subsp. villosa</name>
    <dbReference type="NCBI Taxonomy" id="3103831"/>
    <lineage>
        <taxon>Eukaryota</taxon>
        <taxon>Viridiplantae</taxon>
        <taxon>Streptophyta</taxon>
        <taxon>Embryophyta</taxon>
        <taxon>Tracheophyta</taxon>
        <taxon>Spermatophyta</taxon>
        <taxon>Magnoliopsida</taxon>
        <taxon>eudicotyledons</taxon>
        <taxon>Gunneridae</taxon>
        <taxon>Pentapetalae</taxon>
        <taxon>asterids</taxon>
        <taxon>campanulids</taxon>
        <taxon>Asterales</taxon>
        <taxon>Asteraceae</taxon>
        <taxon>Asteroideae</taxon>
        <taxon>Heliantheae alliance</taxon>
        <taxon>Madieae</taxon>
        <taxon>Madiinae</taxon>
        <taxon>Deinandra</taxon>
    </lineage>
</organism>
<evidence type="ECO:0000313" key="19">
    <source>
        <dbReference type="Proteomes" id="UP001408789"/>
    </source>
</evidence>
<feature type="domain" description="RING-type" evidence="17">
    <location>
        <begin position="98"/>
        <end position="140"/>
    </location>
</feature>
<evidence type="ECO:0000256" key="12">
    <source>
        <dbReference type="ARBA" id="ARBA00023136"/>
    </source>
</evidence>